<dbReference type="PANTHER" id="PTHR42754">
    <property type="entry name" value="ENDOGLUCANASE"/>
    <property type="match status" value="1"/>
</dbReference>
<accession>A0A939K2X1</accession>
<name>A0A939K2X1_9BACT</name>
<sequence length="538" mass="58603">MRQISTTYLSMRGVVICLLLFYHYLPTRAQAPSIMWNKTVGTPTYELGQLVFKTPDGGSLLCMSTTSDSTSGKTSRGKGAYDIWVVKLDSSGQQLWDRSFGGAGNEQLEGGILTQDGGLVLVGLTASPASGDVEEPNRGLDGWADYWVLKIDLNGNKLWARRFGGIYGDRATSVAETSDGKLIVAGTSNSLSGADKSENPRQVGYSDFWVLKLDANGNKLWDKVLGGVEAEDQPVVVAAANGGCYVVGFTYLYETSSHYVTPPSGDRSQSGKGGCDLWLLLLAADGTKVWDKVLGGNDDDKYPQLTKLANGELLISCYSISNRSGDKSENIRGGFDVWVLRLNPQGAIIWEKTLGGDGFDGFTDQLEFPNGNLLLAGMTFSNQTGEKSEPKRANSYDIWLLYLSSNGTLLWEKTLGGIDDESETTLIRIDAEQFYLGCRSFSGQSYEKTESARGLGDSWLLKMNVNCISMHTVATGLWNSPGTWSCRRQPSLLDRVKLRQGHTVTIPNSINATAGSIRYEGGTLRVDPRGRLFLRTPQ</sequence>
<proteinExistence type="predicted"/>
<keyword evidence="2" id="KW-1185">Reference proteome</keyword>
<comment type="caution">
    <text evidence="1">The sequence shown here is derived from an EMBL/GenBank/DDBJ whole genome shotgun (WGS) entry which is preliminary data.</text>
</comment>
<dbReference type="Proteomes" id="UP000664795">
    <property type="component" value="Unassembled WGS sequence"/>
</dbReference>
<evidence type="ECO:0008006" key="3">
    <source>
        <dbReference type="Google" id="ProtNLM"/>
    </source>
</evidence>
<reference evidence="1 2" key="1">
    <citation type="submission" date="2021-03" db="EMBL/GenBank/DDBJ databases">
        <title>Fibrella sp. HMF5036 genome sequencing and assembly.</title>
        <authorList>
            <person name="Kang H."/>
            <person name="Kim H."/>
            <person name="Bae S."/>
            <person name="Joh K."/>
        </authorList>
    </citation>
    <scope>NUCLEOTIDE SEQUENCE [LARGE SCALE GENOMIC DNA]</scope>
    <source>
        <strain evidence="1 2">HMF5036</strain>
    </source>
</reference>
<organism evidence="1 2">
    <name type="scientific">Fibrella aquatilis</name>
    <dbReference type="NCBI Taxonomy" id="2817059"/>
    <lineage>
        <taxon>Bacteria</taxon>
        <taxon>Pseudomonadati</taxon>
        <taxon>Bacteroidota</taxon>
        <taxon>Cytophagia</taxon>
        <taxon>Cytophagales</taxon>
        <taxon>Spirosomataceae</taxon>
        <taxon>Fibrella</taxon>
    </lineage>
</organism>
<dbReference type="EMBL" id="JAFMYU010000032">
    <property type="protein sequence ID" value="MBO0934526.1"/>
    <property type="molecule type" value="Genomic_DNA"/>
</dbReference>
<dbReference type="RefSeq" id="WP_207338488.1">
    <property type="nucleotide sequence ID" value="NZ_JAFMYU010000032.1"/>
</dbReference>
<dbReference type="AlphaFoldDB" id="A0A939K2X1"/>
<dbReference type="PANTHER" id="PTHR42754:SF1">
    <property type="entry name" value="LIPOPROTEIN"/>
    <property type="match status" value="1"/>
</dbReference>
<evidence type="ECO:0000313" key="2">
    <source>
        <dbReference type="Proteomes" id="UP000664795"/>
    </source>
</evidence>
<dbReference type="SUPFAM" id="SSF50998">
    <property type="entry name" value="Quinoprotein alcohol dehydrogenase-like"/>
    <property type="match status" value="1"/>
</dbReference>
<protein>
    <recommendedName>
        <fullName evidence="3">Bulb-type lectin domain-containing protein</fullName>
    </recommendedName>
</protein>
<gene>
    <name evidence="1" type="ORF">J2I48_26180</name>
</gene>
<evidence type="ECO:0000313" key="1">
    <source>
        <dbReference type="EMBL" id="MBO0934526.1"/>
    </source>
</evidence>
<dbReference type="InterPro" id="IPR011047">
    <property type="entry name" value="Quinoprotein_ADH-like_sf"/>
</dbReference>